<reference evidence="1 2" key="1">
    <citation type="journal article" date="2021" name="Elife">
        <title>Chloroplast acquisition without the gene transfer in kleptoplastic sea slugs, Plakobranchus ocellatus.</title>
        <authorList>
            <person name="Maeda T."/>
            <person name="Takahashi S."/>
            <person name="Yoshida T."/>
            <person name="Shimamura S."/>
            <person name="Takaki Y."/>
            <person name="Nagai Y."/>
            <person name="Toyoda A."/>
            <person name="Suzuki Y."/>
            <person name="Arimoto A."/>
            <person name="Ishii H."/>
            <person name="Satoh N."/>
            <person name="Nishiyama T."/>
            <person name="Hasebe M."/>
            <person name="Maruyama T."/>
            <person name="Minagawa J."/>
            <person name="Obokata J."/>
            <person name="Shigenobu S."/>
        </authorList>
    </citation>
    <scope>NUCLEOTIDE SEQUENCE [LARGE SCALE GENOMIC DNA]</scope>
</reference>
<protein>
    <submittedName>
        <fullName evidence="1">Uncharacterized protein</fullName>
    </submittedName>
</protein>
<dbReference type="EMBL" id="BLXT01008033">
    <property type="protein sequence ID" value="GFO45283.1"/>
    <property type="molecule type" value="Genomic_DNA"/>
</dbReference>
<evidence type="ECO:0000313" key="1">
    <source>
        <dbReference type="EMBL" id="GFO45283.1"/>
    </source>
</evidence>
<proteinExistence type="predicted"/>
<accession>A0AAV4DLW4</accession>
<dbReference type="AlphaFoldDB" id="A0AAV4DLW4"/>
<keyword evidence="2" id="KW-1185">Reference proteome</keyword>
<evidence type="ECO:0000313" key="2">
    <source>
        <dbReference type="Proteomes" id="UP000735302"/>
    </source>
</evidence>
<comment type="caution">
    <text evidence="1">The sequence shown here is derived from an EMBL/GenBank/DDBJ whole genome shotgun (WGS) entry which is preliminary data.</text>
</comment>
<name>A0AAV4DLW4_9GAST</name>
<organism evidence="1 2">
    <name type="scientific">Plakobranchus ocellatus</name>
    <dbReference type="NCBI Taxonomy" id="259542"/>
    <lineage>
        <taxon>Eukaryota</taxon>
        <taxon>Metazoa</taxon>
        <taxon>Spiralia</taxon>
        <taxon>Lophotrochozoa</taxon>
        <taxon>Mollusca</taxon>
        <taxon>Gastropoda</taxon>
        <taxon>Heterobranchia</taxon>
        <taxon>Euthyneura</taxon>
        <taxon>Panpulmonata</taxon>
        <taxon>Sacoglossa</taxon>
        <taxon>Placobranchoidea</taxon>
        <taxon>Plakobranchidae</taxon>
        <taxon>Plakobranchus</taxon>
    </lineage>
</organism>
<dbReference type="Proteomes" id="UP000735302">
    <property type="component" value="Unassembled WGS sequence"/>
</dbReference>
<sequence length="96" mass="10982">MRVSKTVPVKEKTKKVKAMHDDLPIREGEIGVESEDLLNYLFGHDNSGSEFGEWQECSGDEEDVFLWRARNTEQIRRSLTSSLTLWQDLLPSVSGK</sequence>
<gene>
    <name evidence="1" type="ORF">PoB_007178800</name>
</gene>